<gene>
    <name evidence="3" type="primary">LOC115888767</name>
</gene>
<dbReference type="Proteomes" id="UP000504635">
    <property type="component" value="Unplaced"/>
</dbReference>
<evidence type="ECO:0000256" key="1">
    <source>
        <dbReference type="ARBA" id="ARBA00010872"/>
    </source>
</evidence>
<dbReference type="OrthoDB" id="2262349at2759"/>
<dbReference type="RefSeq" id="XP_030764470.1">
    <property type="nucleotide sequence ID" value="XM_030908610.1"/>
</dbReference>
<dbReference type="SUPFAM" id="SSF56235">
    <property type="entry name" value="N-terminal nucleophile aminohydrolases (Ntn hydrolases)"/>
    <property type="match status" value="1"/>
</dbReference>
<dbReference type="InParanoid" id="A0A6J2YNV2"/>
<protein>
    <submittedName>
        <fullName evidence="3">Probable isoaspartyl peptidase/L-asparaginase CG7860</fullName>
    </submittedName>
</protein>
<dbReference type="InterPro" id="IPR000246">
    <property type="entry name" value="Peptidase_T2"/>
</dbReference>
<dbReference type="InterPro" id="IPR029055">
    <property type="entry name" value="Ntn_hydrolases_N"/>
</dbReference>
<proteinExistence type="inferred from homology"/>
<evidence type="ECO:0000313" key="2">
    <source>
        <dbReference type="Proteomes" id="UP000504635"/>
    </source>
</evidence>
<comment type="similarity">
    <text evidence="1">Belongs to the Ntn-hydrolase family.</text>
</comment>
<name>A0A6J2YNV2_SITOR</name>
<keyword evidence="2" id="KW-1185">Reference proteome</keyword>
<dbReference type="GeneID" id="115888767"/>
<sequence>MSKIASHLNQNKPFFNLAFYSTKYKNMEPILLIHGGAGDIPDSRVNPKHAGIKNSVTAGFKILKDGGTALDAVEEAVRVMELNEAFNCGNFLLV</sequence>
<dbReference type="GO" id="GO:0016787">
    <property type="term" value="F:hydrolase activity"/>
    <property type="evidence" value="ECO:0007669"/>
    <property type="project" value="InterPro"/>
</dbReference>
<evidence type="ECO:0000313" key="3">
    <source>
        <dbReference type="RefSeq" id="XP_030764470.1"/>
    </source>
</evidence>
<dbReference type="AlphaFoldDB" id="A0A6J2YNV2"/>
<accession>A0A6J2YNV2</accession>
<reference evidence="3" key="1">
    <citation type="submission" date="2025-08" db="UniProtKB">
        <authorList>
            <consortium name="RefSeq"/>
        </authorList>
    </citation>
    <scope>IDENTIFICATION</scope>
    <source>
        <tissue evidence="3">Gonads</tissue>
    </source>
</reference>
<dbReference type="KEGG" id="soy:115888767"/>
<dbReference type="Pfam" id="PF01112">
    <property type="entry name" value="Asparaginase_2"/>
    <property type="match status" value="1"/>
</dbReference>
<organism evidence="2 3">
    <name type="scientific">Sitophilus oryzae</name>
    <name type="common">Rice weevil</name>
    <name type="synonym">Curculio oryzae</name>
    <dbReference type="NCBI Taxonomy" id="7048"/>
    <lineage>
        <taxon>Eukaryota</taxon>
        <taxon>Metazoa</taxon>
        <taxon>Ecdysozoa</taxon>
        <taxon>Arthropoda</taxon>
        <taxon>Hexapoda</taxon>
        <taxon>Insecta</taxon>
        <taxon>Pterygota</taxon>
        <taxon>Neoptera</taxon>
        <taxon>Endopterygota</taxon>
        <taxon>Coleoptera</taxon>
        <taxon>Polyphaga</taxon>
        <taxon>Cucujiformia</taxon>
        <taxon>Curculionidae</taxon>
        <taxon>Dryophthorinae</taxon>
        <taxon>Sitophilus</taxon>
    </lineage>
</organism>